<dbReference type="AlphaFoldDB" id="A0AAE1N696"/>
<name>A0AAE1N696_9FABA</name>
<dbReference type="Proteomes" id="UP001293593">
    <property type="component" value="Unassembled WGS sequence"/>
</dbReference>
<accession>A0AAE1N696</accession>
<comment type="caution">
    <text evidence="1">The sequence shown here is derived from an EMBL/GenBank/DDBJ whole genome shotgun (WGS) entry which is preliminary data.</text>
</comment>
<evidence type="ECO:0000313" key="1">
    <source>
        <dbReference type="EMBL" id="KAK4283989.1"/>
    </source>
</evidence>
<dbReference type="PANTHER" id="PTHR37734:SF1">
    <property type="entry name" value="LARGE RIBOSOMAL RNA SUBUNIT ACCUMULATION PROTEIN YCED HOMOLOG 2, CHLOROPLASTIC"/>
    <property type="match status" value="1"/>
</dbReference>
<sequence>MQVIYVRPGYQADLDSVIQDTIRLNAPVKDTCSELCEKSEVTIQYSGGIKSSVDKRWSRLYELKYPRQ</sequence>
<proteinExistence type="predicted"/>
<dbReference type="InterPro" id="IPR044985">
    <property type="entry name" value="YceD_plant"/>
</dbReference>
<gene>
    <name evidence="1" type="ORF">QN277_000883</name>
</gene>
<dbReference type="EMBL" id="JAWXYG010000001">
    <property type="protein sequence ID" value="KAK4283989.1"/>
    <property type="molecule type" value="Genomic_DNA"/>
</dbReference>
<keyword evidence="2" id="KW-1185">Reference proteome</keyword>
<organism evidence="1 2">
    <name type="scientific">Acacia crassicarpa</name>
    <name type="common">northern wattle</name>
    <dbReference type="NCBI Taxonomy" id="499986"/>
    <lineage>
        <taxon>Eukaryota</taxon>
        <taxon>Viridiplantae</taxon>
        <taxon>Streptophyta</taxon>
        <taxon>Embryophyta</taxon>
        <taxon>Tracheophyta</taxon>
        <taxon>Spermatophyta</taxon>
        <taxon>Magnoliopsida</taxon>
        <taxon>eudicotyledons</taxon>
        <taxon>Gunneridae</taxon>
        <taxon>Pentapetalae</taxon>
        <taxon>rosids</taxon>
        <taxon>fabids</taxon>
        <taxon>Fabales</taxon>
        <taxon>Fabaceae</taxon>
        <taxon>Caesalpinioideae</taxon>
        <taxon>mimosoid clade</taxon>
        <taxon>Acacieae</taxon>
        <taxon>Acacia</taxon>
    </lineage>
</organism>
<protein>
    <submittedName>
        <fullName evidence="1">Uncharacterized protein</fullName>
    </submittedName>
</protein>
<reference evidence="1" key="1">
    <citation type="submission" date="2023-10" db="EMBL/GenBank/DDBJ databases">
        <title>Chromosome-level genome of the transformable northern wattle, Acacia crassicarpa.</title>
        <authorList>
            <person name="Massaro I."/>
            <person name="Sinha N.R."/>
            <person name="Poethig S."/>
            <person name="Leichty A.R."/>
        </authorList>
    </citation>
    <scope>NUCLEOTIDE SEQUENCE</scope>
    <source>
        <strain evidence="1">Acra3RX</strain>
        <tissue evidence="1">Leaf</tissue>
    </source>
</reference>
<evidence type="ECO:0000313" key="2">
    <source>
        <dbReference type="Proteomes" id="UP001293593"/>
    </source>
</evidence>
<dbReference type="PANTHER" id="PTHR37734">
    <property type="entry name" value="LARGE RIBOSOMAL RNA SUBUNIT ACCUMULATION PROTEIN YCED HOMOLOG 2, CHLOROPLASTIC"/>
    <property type="match status" value="1"/>
</dbReference>